<comment type="caution">
    <text evidence="1">The sequence shown here is derived from an EMBL/GenBank/DDBJ whole genome shotgun (WGS) entry which is preliminary data.</text>
</comment>
<sequence>MVDNLDKAITKVVEVVSEGRILKPEEVLAMVEDVDYYAEAESMAKMVEEAKKNGMDFAVRCMAASIKVDAPGKQSNPVIEEIRDFVLKANVDFGKLTKTFMFKGPVVFYEYSRGVKQGCYTDSKVKGPRLVSGGLSFPVTPLIRLEMFNEFERRIMSLTLVKGSSFVPEVWSAFSPELRLFIVSGETVFPDVKAGDELSVEVLEKAGIWYPGSVLTVGSLFTVHLC</sequence>
<dbReference type="Proteomes" id="UP000541610">
    <property type="component" value="Unassembled WGS sequence"/>
</dbReference>
<proteinExistence type="predicted"/>
<evidence type="ECO:0000313" key="1">
    <source>
        <dbReference type="EMBL" id="KAF4681099.1"/>
    </source>
</evidence>
<dbReference type="OrthoDB" id="470098at2759"/>
<dbReference type="AlphaFoldDB" id="A0A7J6NB53"/>
<protein>
    <submittedName>
        <fullName evidence="1">Uncharacterized protein</fullName>
    </submittedName>
</protein>
<gene>
    <name evidence="1" type="ORF">FOZ60_012592</name>
</gene>
<organism evidence="1 2">
    <name type="scientific">Perkinsus olseni</name>
    <name type="common">Perkinsus atlanticus</name>
    <dbReference type="NCBI Taxonomy" id="32597"/>
    <lineage>
        <taxon>Eukaryota</taxon>
        <taxon>Sar</taxon>
        <taxon>Alveolata</taxon>
        <taxon>Perkinsozoa</taxon>
        <taxon>Perkinsea</taxon>
        <taxon>Perkinsida</taxon>
        <taxon>Perkinsidae</taxon>
        <taxon>Perkinsus</taxon>
    </lineage>
</organism>
<dbReference type="EMBL" id="JABANP010000544">
    <property type="protein sequence ID" value="KAF4681099.1"/>
    <property type="molecule type" value="Genomic_DNA"/>
</dbReference>
<reference evidence="1 2" key="1">
    <citation type="submission" date="2020-04" db="EMBL/GenBank/DDBJ databases">
        <title>Perkinsus olseni comparative genomics.</title>
        <authorList>
            <person name="Bogema D.R."/>
        </authorList>
    </citation>
    <scope>NUCLEOTIDE SEQUENCE [LARGE SCALE GENOMIC DNA]</scope>
    <source>
        <strain evidence="1">00978-12</strain>
    </source>
</reference>
<accession>A0A7J6NB53</accession>
<name>A0A7J6NB53_PEROL</name>
<evidence type="ECO:0000313" key="2">
    <source>
        <dbReference type="Proteomes" id="UP000541610"/>
    </source>
</evidence>